<dbReference type="EMBL" id="BOQP01000027">
    <property type="protein sequence ID" value="GIM76226.1"/>
    <property type="molecule type" value="Genomic_DNA"/>
</dbReference>
<name>A0A919VTQ0_9ACTN</name>
<keyword evidence="2" id="KW-1185">Reference proteome</keyword>
<evidence type="ECO:0000313" key="2">
    <source>
        <dbReference type="Proteomes" id="UP000680865"/>
    </source>
</evidence>
<dbReference type="AlphaFoldDB" id="A0A919VTQ0"/>
<dbReference type="RefSeq" id="WP_203840073.1">
    <property type="nucleotide sequence ID" value="NZ_BAAATW010000010.1"/>
</dbReference>
<evidence type="ECO:0000313" key="1">
    <source>
        <dbReference type="EMBL" id="GIM76226.1"/>
    </source>
</evidence>
<dbReference type="Proteomes" id="UP000680865">
    <property type="component" value="Unassembled WGS sequence"/>
</dbReference>
<organism evidence="1 2">
    <name type="scientific">Winogradskya consettensis</name>
    <dbReference type="NCBI Taxonomy" id="113560"/>
    <lineage>
        <taxon>Bacteria</taxon>
        <taxon>Bacillati</taxon>
        <taxon>Actinomycetota</taxon>
        <taxon>Actinomycetes</taxon>
        <taxon>Micromonosporales</taxon>
        <taxon>Micromonosporaceae</taxon>
        <taxon>Winogradskya</taxon>
    </lineage>
</organism>
<protein>
    <submittedName>
        <fullName evidence="1">Uncharacterized protein</fullName>
    </submittedName>
</protein>
<reference evidence="1" key="1">
    <citation type="submission" date="2021-03" db="EMBL/GenBank/DDBJ databases">
        <title>Whole genome shotgun sequence of Actinoplanes consettensis NBRC 14913.</title>
        <authorList>
            <person name="Komaki H."/>
            <person name="Tamura T."/>
        </authorList>
    </citation>
    <scope>NUCLEOTIDE SEQUENCE</scope>
    <source>
        <strain evidence="1">NBRC 14913</strain>
    </source>
</reference>
<gene>
    <name evidence="1" type="ORF">Aco04nite_49310</name>
</gene>
<sequence>MDAVYFKTLTTKPDGTPRTEAAAGPLVYRVTNVSTGEATRADASSSGLITHHDDGSQTWLLSGPLLVRFREGNGNLPRGLYDLTGVAWRIDISADGHLTVSGGYRIAKDVCATLS</sequence>
<proteinExistence type="predicted"/>
<accession>A0A919VTQ0</accession>
<comment type="caution">
    <text evidence="1">The sequence shown here is derived from an EMBL/GenBank/DDBJ whole genome shotgun (WGS) entry which is preliminary data.</text>
</comment>